<keyword evidence="1" id="KW-1133">Transmembrane helix</keyword>
<keyword evidence="1" id="KW-0472">Membrane</keyword>
<evidence type="ECO:0000259" key="2">
    <source>
        <dbReference type="Pfam" id="PF00135"/>
    </source>
</evidence>
<evidence type="ECO:0000313" key="3">
    <source>
        <dbReference type="EMBL" id="KHJ98992.1"/>
    </source>
</evidence>
<proteinExistence type="predicted"/>
<feature type="domain" description="Carboxylesterase type B" evidence="2">
    <location>
        <begin position="5"/>
        <end position="152"/>
    </location>
</feature>
<accession>A0A0B1TT22</accession>
<evidence type="ECO:0000256" key="1">
    <source>
        <dbReference type="SAM" id="Phobius"/>
    </source>
</evidence>
<dbReference type="PANTHER" id="PTHR45580:SF6">
    <property type="entry name" value="CARBOXYLESTERASE TYPE B DOMAIN-CONTAINING PROTEIN"/>
    <property type="match status" value="1"/>
</dbReference>
<feature type="transmembrane region" description="Helical" evidence="1">
    <location>
        <begin position="352"/>
        <end position="377"/>
    </location>
</feature>
<dbReference type="OrthoDB" id="19653at2759"/>
<sequence length="414" mass="46967">MFKKASCPVMFYIHGGILNFESAVMFDDQFITDRYSSKDIVFVISAFRLGFFGVLAFEDDKVIPRNLALYDIIAGLEFIHQEVAAFGGDPNRVTVMGHSQGGSIAMIFAASSVIDPEKRLFQQLIALSPALNYRSTAERADLTWRLAHEVGARPMICSSTTSEFNLQHNDEIYDIGAFLVVKHPAEIRRKYFEDKREGKFEDSYLSQVVFTLNVLFGSIFTGKGSKVYLMEYNQKPFPVHSIDMQNFIGLHMRPMSKNDKVIDKFYAESLVNFAHGRIPNKDWRSFDPRTRNYYSLEVDLDKCLLPSNKWGYHSAVVDYWLKNITKYDESLSQKTRSGLLNTVTDTSFLRKILIISLFGLAAVILLTMLLALCSYLSPHDPPVHERAPLIVHKRTSKARGKSISVAVPAVSSRR</sequence>
<dbReference type="PANTHER" id="PTHR45580">
    <property type="entry name" value="PROTEIN CBG05369"/>
    <property type="match status" value="1"/>
</dbReference>
<dbReference type="InterPro" id="IPR029058">
    <property type="entry name" value="AB_hydrolase_fold"/>
</dbReference>
<dbReference type="Pfam" id="PF00135">
    <property type="entry name" value="COesterase"/>
    <property type="match status" value="1"/>
</dbReference>
<name>A0A0B1TT22_OESDE</name>
<organism evidence="3 4">
    <name type="scientific">Oesophagostomum dentatum</name>
    <name type="common">Nodular worm</name>
    <dbReference type="NCBI Taxonomy" id="61180"/>
    <lineage>
        <taxon>Eukaryota</taxon>
        <taxon>Metazoa</taxon>
        <taxon>Ecdysozoa</taxon>
        <taxon>Nematoda</taxon>
        <taxon>Chromadorea</taxon>
        <taxon>Rhabditida</taxon>
        <taxon>Rhabditina</taxon>
        <taxon>Rhabditomorpha</taxon>
        <taxon>Strongyloidea</taxon>
        <taxon>Strongylidae</taxon>
        <taxon>Oesophagostomum</taxon>
    </lineage>
</organism>
<keyword evidence="4" id="KW-1185">Reference proteome</keyword>
<dbReference type="AlphaFoldDB" id="A0A0B1TT22"/>
<dbReference type="SUPFAM" id="SSF53474">
    <property type="entry name" value="alpha/beta-Hydrolases"/>
    <property type="match status" value="1"/>
</dbReference>
<dbReference type="InterPro" id="IPR002018">
    <property type="entry name" value="CarbesteraseB"/>
</dbReference>
<gene>
    <name evidence="3" type="ORF">OESDEN_01006</name>
</gene>
<dbReference type="EMBL" id="KN549254">
    <property type="protein sequence ID" value="KHJ98992.1"/>
    <property type="molecule type" value="Genomic_DNA"/>
</dbReference>
<evidence type="ECO:0000313" key="4">
    <source>
        <dbReference type="Proteomes" id="UP000053660"/>
    </source>
</evidence>
<protein>
    <submittedName>
        <fullName evidence="3">Carboxylesterase</fullName>
    </submittedName>
</protein>
<keyword evidence="1" id="KW-0812">Transmembrane</keyword>
<dbReference type="Gene3D" id="3.40.50.1820">
    <property type="entry name" value="alpha/beta hydrolase"/>
    <property type="match status" value="2"/>
</dbReference>
<reference evidence="3 4" key="1">
    <citation type="submission" date="2014-03" db="EMBL/GenBank/DDBJ databases">
        <title>Draft genome of the hookworm Oesophagostomum dentatum.</title>
        <authorList>
            <person name="Mitreva M."/>
        </authorList>
    </citation>
    <scope>NUCLEOTIDE SEQUENCE [LARGE SCALE GENOMIC DNA]</scope>
    <source>
        <strain evidence="3 4">OD-Hann</strain>
    </source>
</reference>
<dbReference type="Proteomes" id="UP000053660">
    <property type="component" value="Unassembled WGS sequence"/>
</dbReference>